<name>A0AAD1H3F1_MYCXE</name>
<dbReference type="InterPro" id="IPR011006">
    <property type="entry name" value="CheY-like_superfamily"/>
</dbReference>
<dbReference type="InterPro" id="IPR001789">
    <property type="entry name" value="Sig_transdc_resp-reg_receiver"/>
</dbReference>
<dbReference type="GO" id="GO:0000160">
    <property type="term" value="P:phosphorelay signal transduction system"/>
    <property type="evidence" value="ECO:0007669"/>
    <property type="project" value="InterPro"/>
</dbReference>
<gene>
    <name evidence="3" type="ORF">MYXE_35700</name>
</gene>
<evidence type="ECO:0000313" key="4">
    <source>
        <dbReference type="Proteomes" id="UP000464624"/>
    </source>
</evidence>
<dbReference type="PROSITE" id="PS50110">
    <property type="entry name" value="RESPONSE_REGULATORY"/>
    <property type="match status" value="1"/>
</dbReference>
<dbReference type="KEGG" id="mxe:MYXE_35700"/>
<evidence type="ECO:0000256" key="1">
    <source>
        <dbReference type="PROSITE-ProRule" id="PRU00169"/>
    </source>
</evidence>
<dbReference type="EMBL" id="AP022314">
    <property type="protein sequence ID" value="BBU23780.1"/>
    <property type="molecule type" value="Genomic_DNA"/>
</dbReference>
<sequence length="174" mass="18492">MTPSREPVAGEQKCEWVARSLQARETGAVRPLSSPSSSICGVPASTAPLRILVYSDNAKTREQVKLALGKRLHPELPELSYVEVATAPMVVRHIDKGGIDLAILDGEATPAGGMGIAKQLKDEVAHCPPIVVLIGRADDAWLASWSRAEAVVSHPIDPIVLERTVLGLLRAPAA</sequence>
<dbReference type="Proteomes" id="UP000464624">
    <property type="component" value="Chromosome"/>
</dbReference>
<accession>A0AAD1H3F1</accession>
<organism evidence="3 4">
    <name type="scientific">Mycobacterium xenopi</name>
    <dbReference type="NCBI Taxonomy" id="1789"/>
    <lineage>
        <taxon>Bacteria</taxon>
        <taxon>Bacillati</taxon>
        <taxon>Actinomycetota</taxon>
        <taxon>Actinomycetes</taxon>
        <taxon>Mycobacteriales</taxon>
        <taxon>Mycobacteriaceae</taxon>
        <taxon>Mycobacterium</taxon>
    </lineage>
</organism>
<evidence type="ECO:0000313" key="3">
    <source>
        <dbReference type="EMBL" id="BBU23780.1"/>
    </source>
</evidence>
<feature type="modified residue" description="4-aspartylphosphate" evidence="1">
    <location>
        <position position="105"/>
    </location>
</feature>
<protein>
    <submittedName>
        <fullName evidence="3">Response regulatory protein</fullName>
    </submittedName>
</protein>
<dbReference type="Gene3D" id="3.40.50.2300">
    <property type="match status" value="1"/>
</dbReference>
<proteinExistence type="predicted"/>
<evidence type="ECO:0000259" key="2">
    <source>
        <dbReference type="PROSITE" id="PS50110"/>
    </source>
</evidence>
<reference evidence="3 4" key="1">
    <citation type="submission" date="2019-12" db="EMBL/GenBank/DDBJ databases">
        <title>Complete genome sequence of Mycolicibacterium xenopi str. JCM15661T.</title>
        <authorList>
            <person name="Yoshida M."/>
            <person name="Fukano H."/>
            <person name="Asakura T."/>
            <person name="Hoshino Y."/>
        </authorList>
    </citation>
    <scope>NUCLEOTIDE SEQUENCE [LARGE SCALE GENOMIC DNA]</scope>
    <source>
        <strain evidence="3 4">JCM 15661T</strain>
    </source>
</reference>
<keyword evidence="1" id="KW-0597">Phosphoprotein</keyword>
<dbReference type="AlphaFoldDB" id="A0AAD1H3F1"/>
<dbReference type="SUPFAM" id="SSF52172">
    <property type="entry name" value="CheY-like"/>
    <property type="match status" value="1"/>
</dbReference>
<feature type="domain" description="Response regulatory" evidence="2">
    <location>
        <begin position="50"/>
        <end position="169"/>
    </location>
</feature>